<dbReference type="AlphaFoldDB" id="A0A644V6Y3"/>
<reference evidence="1" key="1">
    <citation type="submission" date="2019-08" db="EMBL/GenBank/DDBJ databases">
        <authorList>
            <person name="Kucharzyk K."/>
            <person name="Murdoch R.W."/>
            <person name="Higgins S."/>
            <person name="Loffler F."/>
        </authorList>
    </citation>
    <scope>NUCLEOTIDE SEQUENCE</scope>
</reference>
<protein>
    <submittedName>
        <fullName evidence="1">Uncharacterized protein</fullName>
    </submittedName>
</protein>
<evidence type="ECO:0000313" key="1">
    <source>
        <dbReference type="EMBL" id="MPL87106.1"/>
    </source>
</evidence>
<sequence length="82" mass="9201">MNKIQLNGVNLSKDALETIRSFQEENGMMVTELIRLLDDYIALRAWIGINTSEDSSVNYGSKSTLADIHSATVLKEMILKLK</sequence>
<proteinExistence type="predicted"/>
<organism evidence="1">
    <name type="scientific">bioreactor metagenome</name>
    <dbReference type="NCBI Taxonomy" id="1076179"/>
    <lineage>
        <taxon>unclassified sequences</taxon>
        <taxon>metagenomes</taxon>
        <taxon>ecological metagenomes</taxon>
    </lineage>
</organism>
<comment type="caution">
    <text evidence="1">The sequence shown here is derived from an EMBL/GenBank/DDBJ whole genome shotgun (WGS) entry which is preliminary data.</text>
</comment>
<dbReference type="EMBL" id="VSSQ01000233">
    <property type="protein sequence ID" value="MPL87106.1"/>
    <property type="molecule type" value="Genomic_DNA"/>
</dbReference>
<name>A0A644V6Y3_9ZZZZ</name>
<accession>A0A644V6Y3</accession>
<gene>
    <name evidence="1" type="ORF">SDC9_33100</name>
</gene>